<organism evidence="2 3">
    <name type="scientific">Kwoniella dendrophila CBS 6074</name>
    <dbReference type="NCBI Taxonomy" id="1295534"/>
    <lineage>
        <taxon>Eukaryota</taxon>
        <taxon>Fungi</taxon>
        <taxon>Dikarya</taxon>
        <taxon>Basidiomycota</taxon>
        <taxon>Agaricomycotina</taxon>
        <taxon>Tremellomycetes</taxon>
        <taxon>Tremellales</taxon>
        <taxon>Cryptococcaceae</taxon>
        <taxon>Kwoniella</taxon>
    </lineage>
</organism>
<feature type="compositionally biased region" description="Basic and acidic residues" evidence="1">
    <location>
        <begin position="136"/>
        <end position="153"/>
    </location>
</feature>
<feature type="compositionally biased region" description="Polar residues" evidence="1">
    <location>
        <begin position="1"/>
        <end position="12"/>
    </location>
</feature>
<protein>
    <recommendedName>
        <fullName evidence="4">Rrn9 domain-containing protein</fullName>
    </recommendedName>
</protein>
<gene>
    <name evidence="2" type="ORF">L201_001949</name>
</gene>
<keyword evidence="3" id="KW-1185">Reference proteome</keyword>
<feature type="compositionally biased region" description="Polar residues" evidence="1">
    <location>
        <begin position="233"/>
        <end position="249"/>
    </location>
</feature>
<sequence>MVSFPISSSRGSASRHETPDSRVGSPSIGPSRLSKSEVLHYQHIIAGLESEDNNRFDLSWRLSQPPETPKENKRELPSNGDDRDKQAAEVDSQSDNDDLGTESEYQDEGSQDDIEDDDEGTDLDRPRWKSTSVSTAKDKSRSRDKSQKFRRIDGPAFTPSYQDNNQPSKKRKRSEKLKVNDERESMKWPITINQFKQKKEKIDTLEESIKIFISSYIRLNGLKAPFSRDNFKKNSISNDNQRSNANASTDENLLFDEEFDDELENNLPENLIESSKELINTILIDLAITRPSGMGTKRKYMNGMNWNDLLVTSSMTGELQPTIRKTNDRLREMYKVENSDILSHRLEVVHSTKRESEPSILDSLYDSILPKKNTATRPHQSQKELHQRAEKRRLKQEAKLANMAQQTETSQRHPDQKLPQASTIKRKRK</sequence>
<dbReference type="Proteomes" id="UP001355207">
    <property type="component" value="Chromosome 2"/>
</dbReference>
<accession>A0AAX4JQB0</accession>
<evidence type="ECO:0000256" key="1">
    <source>
        <dbReference type="SAM" id="MobiDB-lite"/>
    </source>
</evidence>
<dbReference type="GeneID" id="91092621"/>
<evidence type="ECO:0000313" key="3">
    <source>
        <dbReference type="Proteomes" id="UP001355207"/>
    </source>
</evidence>
<feature type="compositionally biased region" description="Acidic residues" evidence="1">
    <location>
        <begin position="92"/>
        <end position="121"/>
    </location>
</feature>
<name>A0AAX4JQB0_9TREE</name>
<evidence type="ECO:0008006" key="4">
    <source>
        <dbReference type="Google" id="ProtNLM"/>
    </source>
</evidence>
<feature type="region of interest" description="Disordered" evidence="1">
    <location>
        <begin position="372"/>
        <end position="429"/>
    </location>
</feature>
<dbReference type="RefSeq" id="XP_066073827.1">
    <property type="nucleotide sequence ID" value="XM_066217730.1"/>
</dbReference>
<feature type="compositionally biased region" description="Basic and acidic residues" evidence="1">
    <location>
        <begin position="68"/>
        <end position="88"/>
    </location>
</feature>
<evidence type="ECO:0000313" key="2">
    <source>
        <dbReference type="EMBL" id="WWC87064.1"/>
    </source>
</evidence>
<feature type="region of interest" description="Disordered" evidence="1">
    <location>
        <begin position="47"/>
        <end position="182"/>
    </location>
</feature>
<reference evidence="2 3" key="1">
    <citation type="submission" date="2024-01" db="EMBL/GenBank/DDBJ databases">
        <title>Comparative genomics of Cryptococcus and Kwoniella reveals pathogenesis evolution and contrasting modes of karyotype evolution via chromosome fusion or intercentromeric recombination.</title>
        <authorList>
            <person name="Coelho M.A."/>
            <person name="David-Palma M."/>
            <person name="Shea T."/>
            <person name="Bowers K."/>
            <person name="McGinley-Smith S."/>
            <person name="Mohammad A.W."/>
            <person name="Gnirke A."/>
            <person name="Yurkov A.M."/>
            <person name="Nowrousian M."/>
            <person name="Sun S."/>
            <person name="Cuomo C.A."/>
            <person name="Heitman J."/>
        </authorList>
    </citation>
    <scope>NUCLEOTIDE SEQUENCE [LARGE SCALE GENOMIC DNA]</scope>
    <source>
        <strain evidence="2 3">CBS 6074</strain>
    </source>
</reference>
<proteinExistence type="predicted"/>
<feature type="region of interest" description="Disordered" evidence="1">
    <location>
        <begin position="1"/>
        <end position="34"/>
    </location>
</feature>
<dbReference type="EMBL" id="CP144099">
    <property type="protein sequence ID" value="WWC87064.1"/>
    <property type="molecule type" value="Genomic_DNA"/>
</dbReference>
<dbReference type="AlphaFoldDB" id="A0AAX4JQB0"/>
<feature type="region of interest" description="Disordered" evidence="1">
    <location>
        <begin position="228"/>
        <end position="249"/>
    </location>
</feature>